<feature type="signal peptide" evidence="1">
    <location>
        <begin position="1"/>
        <end position="25"/>
    </location>
</feature>
<comment type="caution">
    <text evidence="2">The sequence shown here is derived from an EMBL/GenBank/DDBJ whole genome shotgun (WGS) entry which is preliminary data.</text>
</comment>
<name>A0A1X0JGT0_9MYCO</name>
<dbReference type="OrthoDB" id="4637980at2"/>
<dbReference type="Proteomes" id="UP000192411">
    <property type="component" value="Unassembled WGS sequence"/>
</dbReference>
<dbReference type="STRING" id="75922.BST47_24785"/>
<gene>
    <name evidence="2" type="ORF">BST47_24785</name>
</gene>
<reference evidence="2 3" key="1">
    <citation type="submission" date="2017-02" db="EMBL/GenBank/DDBJ databases">
        <title>The new phylogeny of genus Mycobacterium.</title>
        <authorList>
            <person name="Tortoli E."/>
            <person name="Trovato A."/>
            <person name="Cirillo D.M."/>
        </authorList>
    </citation>
    <scope>NUCLEOTIDE SEQUENCE [LARGE SCALE GENOMIC DNA]</scope>
    <source>
        <strain evidence="2 3">DSM 44338</strain>
    </source>
</reference>
<evidence type="ECO:0000256" key="1">
    <source>
        <dbReference type="SAM" id="SignalP"/>
    </source>
</evidence>
<keyword evidence="3" id="KW-1185">Reference proteome</keyword>
<feature type="chain" id="PRO_5039520162" description="Secreted protein" evidence="1">
    <location>
        <begin position="26"/>
        <end position="169"/>
    </location>
</feature>
<sequence length="169" mass="17726">MRRTTRILTLTAAMVLAAPPAAALADGTNDAGVAAGAGGTVLPFSQILRRCDFSETDYNGPSGMGRPLGTLRSDGSTLTADVQLATAVPNMRYDVRMIQVPRTPAQHCWGADPGVAQTSLNTDGAGAGSTSLQDSIEPWATGAWVFISRPDRFSQNPAEFYTTDLIAPI</sequence>
<evidence type="ECO:0000313" key="2">
    <source>
        <dbReference type="EMBL" id="ORB62113.1"/>
    </source>
</evidence>
<accession>A0A1X0JGT0</accession>
<evidence type="ECO:0008006" key="4">
    <source>
        <dbReference type="Google" id="ProtNLM"/>
    </source>
</evidence>
<organism evidence="2 3">
    <name type="scientific">Mycolicibacterium tusciae</name>
    <dbReference type="NCBI Taxonomy" id="75922"/>
    <lineage>
        <taxon>Bacteria</taxon>
        <taxon>Bacillati</taxon>
        <taxon>Actinomycetota</taxon>
        <taxon>Actinomycetes</taxon>
        <taxon>Mycobacteriales</taxon>
        <taxon>Mycobacteriaceae</taxon>
        <taxon>Mycolicibacterium</taxon>
    </lineage>
</organism>
<dbReference type="EMBL" id="MVIM01000018">
    <property type="protein sequence ID" value="ORB62113.1"/>
    <property type="molecule type" value="Genomic_DNA"/>
</dbReference>
<dbReference type="RefSeq" id="WP_083128441.1">
    <property type="nucleotide sequence ID" value="NZ_MVIM01000018.1"/>
</dbReference>
<dbReference type="AlphaFoldDB" id="A0A1X0JGT0"/>
<keyword evidence="1" id="KW-0732">Signal</keyword>
<protein>
    <recommendedName>
        <fullName evidence="4">Secreted protein</fullName>
    </recommendedName>
</protein>
<proteinExistence type="predicted"/>
<evidence type="ECO:0000313" key="3">
    <source>
        <dbReference type="Proteomes" id="UP000192411"/>
    </source>
</evidence>